<reference evidence="3 4" key="1">
    <citation type="submission" date="2021-03" db="EMBL/GenBank/DDBJ databases">
        <authorList>
            <person name="Kim M.K."/>
        </authorList>
    </citation>
    <scope>NUCLEOTIDE SEQUENCE [LARGE SCALE GENOMIC DNA]</scope>
    <source>
        <strain evidence="3 4">BT507</strain>
    </source>
</reference>
<dbReference type="Proteomes" id="UP000670527">
    <property type="component" value="Unassembled WGS sequence"/>
</dbReference>
<evidence type="ECO:0000256" key="1">
    <source>
        <dbReference type="SAM" id="Coils"/>
    </source>
</evidence>
<evidence type="ECO:0000256" key="2">
    <source>
        <dbReference type="SAM" id="MobiDB-lite"/>
    </source>
</evidence>
<feature type="region of interest" description="Disordered" evidence="2">
    <location>
        <begin position="76"/>
        <end position="95"/>
    </location>
</feature>
<evidence type="ECO:0000313" key="3">
    <source>
        <dbReference type="EMBL" id="MBO3270785.1"/>
    </source>
</evidence>
<proteinExistence type="predicted"/>
<gene>
    <name evidence="3" type="ORF">J4D97_09005</name>
</gene>
<name>A0ABS3TAV5_9BACT</name>
<dbReference type="Gene3D" id="1.10.260.40">
    <property type="entry name" value="lambda repressor-like DNA-binding domains"/>
    <property type="match status" value="1"/>
</dbReference>
<organism evidence="3 4">
    <name type="scientific">Hymenobacter defluvii</name>
    <dbReference type="NCBI Taxonomy" id="2054411"/>
    <lineage>
        <taxon>Bacteria</taxon>
        <taxon>Pseudomonadati</taxon>
        <taxon>Bacteroidota</taxon>
        <taxon>Cytophagia</taxon>
        <taxon>Cytophagales</taxon>
        <taxon>Hymenobacteraceae</taxon>
        <taxon>Hymenobacter</taxon>
    </lineage>
</organism>
<accession>A0ABS3TAV5</accession>
<feature type="coiled-coil region" evidence="1">
    <location>
        <begin position="112"/>
        <end position="153"/>
    </location>
</feature>
<protein>
    <submittedName>
        <fullName evidence="3">Helix-turn-helix transcriptional regulator</fullName>
    </submittedName>
</protein>
<evidence type="ECO:0000313" key="4">
    <source>
        <dbReference type="Proteomes" id="UP000670527"/>
    </source>
</evidence>
<dbReference type="EMBL" id="JAGETX010000004">
    <property type="protein sequence ID" value="MBO3270785.1"/>
    <property type="molecule type" value="Genomic_DNA"/>
</dbReference>
<dbReference type="InterPro" id="IPR010982">
    <property type="entry name" value="Lambda_DNA-bd_dom_sf"/>
</dbReference>
<dbReference type="RefSeq" id="WP_208307302.1">
    <property type="nucleotide sequence ID" value="NZ_JAGETX010000004.1"/>
</dbReference>
<dbReference type="SUPFAM" id="SSF47413">
    <property type="entry name" value="lambda repressor-like DNA-binding domains"/>
    <property type="match status" value="1"/>
</dbReference>
<sequence length="165" mass="18090">MNATNMTQETINQRLNFLIENLGLSIRAFSATLGVSDTNTRNYLAKGTKPNSDYLESILRHFSRVNPTWLLLGEGEPFKDDGAAPPTQTSVSGKKNAVNIAGGKATQNNYSIADCEKERDGYKAERDVARAEVASLRQQLELAQALVAAKEEMLVLLRGGHNRPN</sequence>
<dbReference type="CDD" id="cd00093">
    <property type="entry name" value="HTH_XRE"/>
    <property type="match status" value="1"/>
</dbReference>
<dbReference type="InterPro" id="IPR001387">
    <property type="entry name" value="Cro/C1-type_HTH"/>
</dbReference>
<comment type="caution">
    <text evidence="3">The sequence shown here is derived from an EMBL/GenBank/DDBJ whole genome shotgun (WGS) entry which is preliminary data.</text>
</comment>
<keyword evidence="1" id="KW-0175">Coiled coil</keyword>
<keyword evidence="4" id="KW-1185">Reference proteome</keyword>